<dbReference type="PANTHER" id="PTHR38431">
    <property type="entry name" value="BLL2305 PROTEIN"/>
    <property type="match status" value="1"/>
</dbReference>
<dbReference type="SUPFAM" id="SSF53850">
    <property type="entry name" value="Periplasmic binding protein-like II"/>
    <property type="match status" value="1"/>
</dbReference>
<dbReference type="EMBL" id="JAKTTI010000019">
    <property type="protein sequence ID" value="MCH1626187.1"/>
    <property type="molecule type" value="Genomic_DNA"/>
</dbReference>
<dbReference type="InterPro" id="IPR024370">
    <property type="entry name" value="PBP_domain"/>
</dbReference>
<dbReference type="NCBIfam" id="TIGR01764">
    <property type="entry name" value="excise"/>
    <property type="match status" value="1"/>
</dbReference>
<proteinExistence type="predicted"/>
<accession>A0AAW5E842</accession>
<sequence length="308" mass="34481">MSTELSYTIEEVSQLLKVSKLTVYDLVKKGELPVFRVGRQMRLDAKDLDHYIQKQKSSKIIASPVLSNEQQRTPSPNIVISGQDIVLDILGKNIEQISAYKTLRSHTGSLNSLIAMYNGDCDIVSLHMFDGDTGDYNLPFVKKILVGHPYMLINLLSRNAGFYVKKGNPLKILNWSDIGKRQVRFINREKGSGARILLDEQLRIHQIPTKNIVGYEREETSHLSVASAVSTGVADVGVGIEKAAKIVGIDFIPLIKERYDLVILKTPKNEQLIQIVKEILVSSAFQKEIYSLGDYDTSQTGTIIFETD</sequence>
<gene>
    <name evidence="3" type="ORF">MJG50_12675</name>
</gene>
<dbReference type="Pfam" id="PF12727">
    <property type="entry name" value="PBP_like"/>
    <property type="match status" value="1"/>
</dbReference>
<organism evidence="3 4">
    <name type="scientific">Fredinandcohnia quinoae</name>
    <dbReference type="NCBI Taxonomy" id="2918902"/>
    <lineage>
        <taxon>Bacteria</taxon>
        <taxon>Bacillati</taxon>
        <taxon>Bacillota</taxon>
        <taxon>Bacilli</taxon>
        <taxon>Bacillales</taxon>
        <taxon>Bacillaceae</taxon>
        <taxon>Fredinandcohnia</taxon>
    </lineage>
</organism>
<dbReference type="Proteomes" id="UP001431131">
    <property type="component" value="Unassembled WGS sequence"/>
</dbReference>
<evidence type="ECO:0000313" key="4">
    <source>
        <dbReference type="Proteomes" id="UP001431131"/>
    </source>
</evidence>
<protein>
    <submittedName>
        <fullName evidence="3">Helix-turn-helix transcriptional regulator</fullName>
    </submittedName>
</protein>
<dbReference type="PANTHER" id="PTHR38431:SF1">
    <property type="entry name" value="BLL2305 PROTEIN"/>
    <property type="match status" value="1"/>
</dbReference>
<reference evidence="3" key="1">
    <citation type="submission" date="2022-02" db="EMBL/GenBank/DDBJ databases">
        <title>Fredinandcohnia quinoae sp. nov. isolated from Chenopodium quinoa seeds.</title>
        <authorList>
            <person name="Saati-Santamaria Z."/>
            <person name="Flores-Felix J.D."/>
            <person name="Igual J.M."/>
            <person name="Velazquez E."/>
            <person name="Garcia-Fraile P."/>
            <person name="Martinez-Molina E."/>
        </authorList>
    </citation>
    <scope>NUCLEOTIDE SEQUENCE</scope>
    <source>
        <strain evidence="3">SECRCQ15</strain>
    </source>
</reference>
<evidence type="ECO:0000259" key="1">
    <source>
        <dbReference type="Pfam" id="PF12727"/>
    </source>
</evidence>
<dbReference type="Pfam" id="PF12728">
    <property type="entry name" value="HTH_17"/>
    <property type="match status" value="1"/>
</dbReference>
<dbReference type="InterPro" id="IPR010093">
    <property type="entry name" value="SinI_DNA-bd"/>
</dbReference>
<evidence type="ECO:0000259" key="2">
    <source>
        <dbReference type="Pfam" id="PF12728"/>
    </source>
</evidence>
<comment type="caution">
    <text evidence="3">The sequence shown here is derived from an EMBL/GenBank/DDBJ whole genome shotgun (WGS) entry which is preliminary data.</text>
</comment>
<evidence type="ECO:0000313" key="3">
    <source>
        <dbReference type="EMBL" id="MCH1626187.1"/>
    </source>
</evidence>
<dbReference type="AlphaFoldDB" id="A0AAW5E842"/>
<keyword evidence="4" id="KW-1185">Reference proteome</keyword>
<feature type="domain" description="Helix-turn-helix" evidence="2">
    <location>
        <begin position="7"/>
        <end position="55"/>
    </location>
</feature>
<feature type="domain" description="PBP" evidence="1">
    <location>
        <begin position="98"/>
        <end position="280"/>
    </location>
</feature>
<dbReference type="GO" id="GO:0003677">
    <property type="term" value="F:DNA binding"/>
    <property type="evidence" value="ECO:0007669"/>
    <property type="project" value="InterPro"/>
</dbReference>
<dbReference type="InterPro" id="IPR041657">
    <property type="entry name" value="HTH_17"/>
</dbReference>
<dbReference type="RefSeq" id="WP_240256103.1">
    <property type="nucleotide sequence ID" value="NZ_JAKTTI010000019.1"/>
</dbReference>
<name>A0AAW5E842_9BACI</name>